<dbReference type="InterPro" id="IPR036361">
    <property type="entry name" value="SAP_dom_sf"/>
</dbReference>
<dbReference type="Gene3D" id="1.10.720.30">
    <property type="entry name" value="SAP domain"/>
    <property type="match status" value="1"/>
</dbReference>
<dbReference type="PROSITE" id="PS50800">
    <property type="entry name" value="SAP"/>
    <property type="match status" value="1"/>
</dbReference>
<proteinExistence type="predicted"/>
<dbReference type="SMART" id="SM00513">
    <property type="entry name" value="SAP"/>
    <property type="match status" value="1"/>
</dbReference>
<feature type="non-terminal residue" evidence="3">
    <location>
        <position position="246"/>
    </location>
</feature>
<protein>
    <recommendedName>
        <fullName evidence="2">SAP domain-containing protein</fullName>
    </recommendedName>
</protein>
<evidence type="ECO:0000313" key="3">
    <source>
        <dbReference type="EMBL" id="KAK8718588.1"/>
    </source>
</evidence>
<dbReference type="SUPFAM" id="SSF68906">
    <property type="entry name" value="SAP domain"/>
    <property type="match status" value="1"/>
</dbReference>
<sequence>MGRLVNMETERDKTTVTAMGSQPECHKAHTTSKYAQLVHHESSSCSQNLESRTEAVCCEIGGVSGNPHSKLECSHCSVKLKSSTELPLFAKSKPIYSENVETDVTLDSLSLGAQSFSCSDPTESCDPSDTEARNSTSCAEDNENDAMESTNKDPSPYDNPIFRELSRINGEINKLKMDQLKARLRSLHLDTHGKKSVLQKRLKTYYKVQKLQEENIEDPGFRQLYYDNYVIIDFEATCDNTDPHNY</sequence>
<feature type="domain" description="SAP" evidence="2">
    <location>
        <begin position="172"/>
        <end position="206"/>
    </location>
</feature>
<dbReference type="AlphaFoldDB" id="A0AAW0VN38"/>
<feature type="region of interest" description="Disordered" evidence="1">
    <location>
        <begin position="118"/>
        <end position="159"/>
    </location>
</feature>
<accession>A0AAW0VN38</accession>
<dbReference type="Pfam" id="PF02037">
    <property type="entry name" value="SAP"/>
    <property type="match status" value="1"/>
</dbReference>
<comment type="caution">
    <text evidence="3">The sequence shown here is derived from an EMBL/GenBank/DDBJ whole genome shotgun (WGS) entry which is preliminary data.</text>
</comment>
<dbReference type="EMBL" id="JARKIK010005214">
    <property type="protein sequence ID" value="KAK8718588.1"/>
    <property type="molecule type" value="Genomic_DNA"/>
</dbReference>
<evidence type="ECO:0000313" key="4">
    <source>
        <dbReference type="Proteomes" id="UP001445076"/>
    </source>
</evidence>
<keyword evidence="4" id="KW-1185">Reference proteome</keyword>
<dbReference type="InterPro" id="IPR003034">
    <property type="entry name" value="SAP_dom"/>
</dbReference>
<reference evidence="3 4" key="1">
    <citation type="journal article" date="2024" name="BMC Genomics">
        <title>Genome assembly of redclaw crayfish (Cherax quadricarinatus) provides insights into its immune adaptation and hypoxia tolerance.</title>
        <authorList>
            <person name="Liu Z."/>
            <person name="Zheng J."/>
            <person name="Li H."/>
            <person name="Fang K."/>
            <person name="Wang S."/>
            <person name="He J."/>
            <person name="Zhou D."/>
            <person name="Weng S."/>
            <person name="Chi M."/>
            <person name="Gu Z."/>
            <person name="He J."/>
            <person name="Li F."/>
            <person name="Wang M."/>
        </authorList>
    </citation>
    <scope>NUCLEOTIDE SEQUENCE [LARGE SCALE GENOMIC DNA]</scope>
    <source>
        <strain evidence="3">ZL_2023a</strain>
    </source>
</reference>
<gene>
    <name evidence="3" type="ORF">OTU49_014624</name>
</gene>
<feature type="compositionally biased region" description="Polar residues" evidence="1">
    <location>
        <begin position="118"/>
        <end position="139"/>
    </location>
</feature>
<evidence type="ECO:0000256" key="1">
    <source>
        <dbReference type="SAM" id="MobiDB-lite"/>
    </source>
</evidence>
<dbReference type="Proteomes" id="UP001445076">
    <property type="component" value="Unassembled WGS sequence"/>
</dbReference>
<organism evidence="3 4">
    <name type="scientific">Cherax quadricarinatus</name>
    <name type="common">Australian red claw crayfish</name>
    <dbReference type="NCBI Taxonomy" id="27406"/>
    <lineage>
        <taxon>Eukaryota</taxon>
        <taxon>Metazoa</taxon>
        <taxon>Ecdysozoa</taxon>
        <taxon>Arthropoda</taxon>
        <taxon>Crustacea</taxon>
        <taxon>Multicrustacea</taxon>
        <taxon>Malacostraca</taxon>
        <taxon>Eumalacostraca</taxon>
        <taxon>Eucarida</taxon>
        <taxon>Decapoda</taxon>
        <taxon>Pleocyemata</taxon>
        <taxon>Astacidea</taxon>
        <taxon>Parastacoidea</taxon>
        <taxon>Parastacidae</taxon>
        <taxon>Cherax</taxon>
    </lineage>
</organism>
<evidence type="ECO:0000259" key="2">
    <source>
        <dbReference type="PROSITE" id="PS50800"/>
    </source>
</evidence>
<name>A0AAW0VN38_CHEQU</name>